<reference evidence="2" key="1">
    <citation type="submission" date="2016-03" db="EMBL/GenBank/DDBJ databases">
        <title>Draft genome sequence of Rosellinia necatrix.</title>
        <authorList>
            <person name="Kanematsu S."/>
        </authorList>
    </citation>
    <scope>NUCLEOTIDE SEQUENCE [LARGE SCALE GENOMIC DNA]</scope>
    <source>
        <strain evidence="2">W97</strain>
    </source>
</reference>
<feature type="region of interest" description="Disordered" evidence="1">
    <location>
        <begin position="1"/>
        <end position="103"/>
    </location>
</feature>
<dbReference type="EMBL" id="DF977455">
    <property type="protein sequence ID" value="GAP85453.2"/>
    <property type="molecule type" value="Genomic_DNA"/>
</dbReference>
<accession>A0A1W2TBY9</accession>
<feature type="compositionally biased region" description="Basic and acidic residues" evidence="1">
    <location>
        <begin position="15"/>
        <end position="42"/>
    </location>
</feature>
<keyword evidence="3" id="KW-1185">Reference proteome</keyword>
<evidence type="ECO:0000313" key="2">
    <source>
        <dbReference type="EMBL" id="GAP85453.2"/>
    </source>
</evidence>
<dbReference type="OMA" id="FCPSYES"/>
<dbReference type="AlphaFoldDB" id="A0A1W2TBY9"/>
<name>A0A1W2TBY9_ROSNE</name>
<gene>
    <name evidence="2" type="ORF">SAMD00023353_1000510</name>
</gene>
<dbReference type="OrthoDB" id="5376010at2759"/>
<dbReference type="STRING" id="77044.A0A1W2TBY9"/>
<feature type="compositionally biased region" description="Basic and acidic residues" evidence="1">
    <location>
        <begin position="56"/>
        <end position="76"/>
    </location>
</feature>
<sequence>MAGKRPRESGQYSNDEGRSGSRERSFRTSRSHEMSEDEWASRERRRVRFLANQELWGEKQGDAKEPNHNTSERVEAHMQSTADTSASESSQRPSAAVADRRERKPWESLVIGRSLGQNLSYIERKNREIEQQRFIVQYHEENSPHQAGHNRRILDRLIEERNAMEDNEENNMPQDQREKQERISRRLELLRWVLSTSKCEDETMNVRAAIQGYESGQIQYSHHFTLLYAGHIVDQCPTYNSFCVDRSERLDRYFARYGPGWLWQEPPLAGPGVDALGKKGMCLERNIAGDKYHIGAYEVNLQFEIQRDKVCRGAPRERLSSASYENEEETQDDDALCQLGTLLDSGATFPIILESDLGRLNMDLSKYPAQGIMDIHTVSGWSKLKFYEMYVSICSDDGDSLVGQGGEAVWPTEPQKLGGFCPVLAQKDPTTGSTVFHRLSGMIPFDVCYISSAPTMARIWLGEDRRDVLGTNRLPAHLRFDTDNKLVFRYPEEFETLRQAARTPDRVIFLHEFPDKPNILLTDSDTSGARGSSEVAIGEYQTVGSGPEQKLTKKAVPRRVVQVEPRKGGIKVVPKVNPRLWQRDFNK</sequence>
<proteinExistence type="predicted"/>
<evidence type="ECO:0000313" key="3">
    <source>
        <dbReference type="Proteomes" id="UP000054516"/>
    </source>
</evidence>
<feature type="compositionally biased region" description="Polar residues" evidence="1">
    <location>
        <begin position="78"/>
        <end position="93"/>
    </location>
</feature>
<dbReference type="Proteomes" id="UP000054516">
    <property type="component" value="Unassembled WGS sequence"/>
</dbReference>
<protein>
    <submittedName>
        <fullName evidence="2">Uncharacterized protein</fullName>
    </submittedName>
</protein>
<evidence type="ECO:0000256" key="1">
    <source>
        <dbReference type="SAM" id="MobiDB-lite"/>
    </source>
</evidence>
<organism evidence="2">
    <name type="scientific">Rosellinia necatrix</name>
    <name type="common">White root-rot fungus</name>
    <dbReference type="NCBI Taxonomy" id="77044"/>
    <lineage>
        <taxon>Eukaryota</taxon>
        <taxon>Fungi</taxon>
        <taxon>Dikarya</taxon>
        <taxon>Ascomycota</taxon>
        <taxon>Pezizomycotina</taxon>
        <taxon>Sordariomycetes</taxon>
        <taxon>Xylariomycetidae</taxon>
        <taxon>Xylariales</taxon>
        <taxon>Xylariaceae</taxon>
        <taxon>Rosellinia</taxon>
    </lineage>
</organism>